<dbReference type="EMBL" id="QBLH01000372">
    <property type="protein sequence ID" value="TGZ56215.1"/>
    <property type="molecule type" value="Genomic_DNA"/>
</dbReference>
<dbReference type="Proteomes" id="UP000310200">
    <property type="component" value="Unassembled WGS sequence"/>
</dbReference>
<dbReference type="AlphaFoldDB" id="A0A4S2L0T0"/>
<comment type="caution">
    <text evidence="1">The sequence shown here is derived from an EMBL/GenBank/DDBJ whole genome shotgun (WGS) entry which is preliminary data.</text>
</comment>
<name>A0A4S2L0T0_9HYME</name>
<evidence type="ECO:0000313" key="1">
    <source>
        <dbReference type="EMBL" id="TGZ56215.1"/>
    </source>
</evidence>
<accession>A0A4S2L0T0</accession>
<gene>
    <name evidence="1" type="ORF">DBV15_01696</name>
</gene>
<protein>
    <submittedName>
        <fullName evidence="1">Uncharacterized protein</fullName>
    </submittedName>
</protein>
<evidence type="ECO:0000313" key="2">
    <source>
        <dbReference type="Proteomes" id="UP000310200"/>
    </source>
</evidence>
<proteinExistence type="predicted"/>
<sequence length="103" mass="12135">MAGSSEVTRMKCMDWFSPGRLPRNWHRQQVMDYRARPFREFPRHVRALKTLLVSLALMLLMLFDKLPSTYRLVNIIEFRPNSVGSRCVKRTGFTRQSRFNSAA</sequence>
<keyword evidence="2" id="KW-1185">Reference proteome</keyword>
<reference evidence="1 2" key="1">
    <citation type="journal article" date="2019" name="Philos. Trans. R. Soc. Lond., B, Biol. Sci.">
        <title>Ant behaviour and brain gene expression of defending hosts depend on the ecological success of the intruding social parasite.</title>
        <authorList>
            <person name="Kaur R."/>
            <person name="Stoldt M."/>
            <person name="Jongepier E."/>
            <person name="Feldmeyer B."/>
            <person name="Menzel F."/>
            <person name="Bornberg-Bauer E."/>
            <person name="Foitzik S."/>
        </authorList>
    </citation>
    <scope>NUCLEOTIDE SEQUENCE [LARGE SCALE GENOMIC DNA]</scope>
    <source>
        <tissue evidence="1">Whole body</tissue>
    </source>
</reference>
<organism evidence="1 2">
    <name type="scientific">Temnothorax longispinosus</name>
    <dbReference type="NCBI Taxonomy" id="300112"/>
    <lineage>
        <taxon>Eukaryota</taxon>
        <taxon>Metazoa</taxon>
        <taxon>Ecdysozoa</taxon>
        <taxon>Arthropoda</taxon>
        <taxon>Hexapoda</taxon>
        <taxon>Insecta</taxon>
        <taxon>Pterygota</taxon>
        <taxon>Neoptera</taxon>
        <taxon>Endopterygota</taxon>
        <taxon>Hymenoptera</taxon>
        <taxon>Apocrita</taxon>
        <taxon>Aculeata</taxon>
        <taxon>Formicoidea</taxon>
        <taxon>Formicidae</taxon>
        <taxon>Myrmicinae</taxon>
        <taxon>Temnothorax</taxon>
    </lineage>
</organism>